<comment type="caution">
    <text evidence="3">The sequence shown here is derived from an EMBL/GenBank/DDBJ whole genome shotgun (WGS) entry which is preliminary data.</text>
</comment>
<evidence type="ECO:0000256" key="1">
    <source>
        <dbReference type="SAM" id="SignalP"/>
    </source>
</evidence>
<dbReference type="InterPro" id="IPR039564">
    <property type="entry name" value="Peptidase_C39-like"/>
</dbReference>
<keyword evidence="4" id="KW-1185">Reference proteome</keyword>
<evidence type="ECO:0000313" key="3">
    <source>
        <dbReference type="EMBL" id="MFC0623897.1"/>
    </source>
</evidence>
<dbReference type="EMBL" id="JBHLTC010000008">
    <property type="protein sequence ID" value="MFC0623897.1"/>
    <property type="molecule type" value="Genomic_DNA"/>
</dbReference>
<evidence type="ECO:0000313" key="4">
    <source>
        <dbReference type="Proteomes" id="UP001589890"/>
    </source>
</evidence>
<name>A0ABV6QJJ4_9ACTN</name>
<feature type="domain" description="Peptidase C39-like" evidence="2">
    <location>
        <begin position="184"/>
        <end position="310"/>
    </location>
</feature>
<protein>
    <submittedName>
        <fullName evidence="3">C39 family peptidase</fullName>
    </submittedName>
</protein>
<evidence type="ECO:0000259" key="2">
    <source>
        <dbReference type="Pfam" id="PF13529"/>
    </source>
</evidence>
<proteinExistence type="predicted"/>
<dbReference type="Proteomes" id="UP001589890">
    <property type="component" value="Unassembled WGS sequence"/>
</dbReference>
<feature type="signal peptide" evidence="1">
    <location>
        <begin position="1"/>
        <end position="29"/>
    </location>
</feature>
<dbReference type="Pfam" id="PF13529">
    <property type="entry name" value="Peptidase_C39_2"/>
    <property type="match status" value="1"/>
</dbReference>
<accession>A0ABV6QJJ4</accession>
<dbReference type="RefSeq" id="WP_380044603.1">
    <property type="nucleotide sequence ID" value="NZ_JBHLTC010000008.1"/>
</dbReference>
<reference evidence="3 4" key="1">
    <citation type="submission" date="2024-09" db="EMBL/GenBank/DDBJ databases">
        <authorList>
            <person name="Sun Q."/>
            <person name="Mori K."/>
        </authorList>
    </citation>
    <scope>NUCLEOTIDE SEQUENCE [LARGE SCALE GENOMIC DNA]</scope>
    <source>
        <strain evidence="3 4">CGMCC 1.15906</strain>
    </source>
</reference>
<feature type="chain" id="PRO_5046201553" evidence="1">
    <location>
        <begin position="30"/>
        <end position="353"/>
    </location>
</feature>
<sequence>MATAARGAALILISAFLTPLTGPIGSAHATQTAPPPIERPAYSWSQLVQQVVETAPSASAAAEAGPAERAQQMMRCFKLQDENYCLGLGFVDEVPSDDEIAAAAAEPVTPADETFGGRTGALSTADFVHERAALNEEDRLDSELAEMRTAWQGREKAKALRTDQVEVARELPKKLALMGGYGTSQERGYWCGPATFQSIDWANDNQKDSQASWAEDLGTTTAGTGIGAMVQQTNLKTTWDNYAGTYIVQSVGHWDTKKFFDVHRKHLGDGTGAPVIEHTQLLKRYFPYLAYNYSGHYQVGRGYDTDQGTITIFEVFNEKRFNSRGNDTAGSQEIPASALFNATLANQFKNIGL</sequence>
<gene>
    <name evidence="3" type="ORF">ACFFGN_07480</name>
</gene>
<organism evidence="3 4">
    <name type="scientific">Kribbella deserti</name>
    <dbReference type="NCBI Taxonomy" id="1926257"/>
    <lineage>
        <taxon>Bacteria</taxon>
        <taxon>Bacillati</taxon>
        <taxon>Actinomycetota</taxon>
        <taxon>Actinomycetes</taxon>
        <taxon>Propionibacteriales</taxon>
        <taxon>Kribbellaceae</taxon>
        <taxon>Kribbella</taxon>
    </lineage>
</organism>
<keyword evidence="1" id="KW-0732">Signal</keyword>